<dbReference type="PANTHER" id="PTHR11360">
    <property type="entry name" value="MONOCARBOXYLATE TRANSPORTER"/>
    <property type="match status" value="1"/>
</dbReference>
<keyword evidence="2" id="KW-0812">Transmembrane</keyword>
<feature type="transmembrane region" description="Helical" evidence="2">
    <location>
        <begin position="97"/>
        <end position="119"/>
    </location>
</feature>
<accession>A0A3S1B2N2</accession>
<dbReference type="AlphaFoldDB" id="A0A3S1B2N2"/>
<dbReference type="PANTHER" id="PTHR11360:SF284">
    <property type="entry name" value="EG:103B4.3 PROTEIN-RELATED"/>
    <property type="match status" value="1"/>
</dbReference>
<feature type="transmembrane region" description="Helical" evidence="2">
    <location>
        <begin position="425"/>
        <end position="443"/>
    </location>
</feature>
<evidence type="ECO:0000313" key="3">
    <source>
        <dbReference type="EMBL" id="RUS78436.1"/>
    </source>
</evidence>
<dbReference type="GO" id="GO:0008028">
    <property type="term" value="F:monocarboxylic acid transmembrane transporter activity"/>
    <property type="evidence" value="ECO:0007669"/>
    <property type="project" value="TreeGrafter"/>
</dbReference>
<proteinExistence type="predicted"/>
<feature type="transmembrane region" description="Helical" evidence="2">
    <location>
        <begin position="42"/>
        <end position="65"/>
    </location>
</feature>
<dbReference type="SUPFAM" id="SSF103473">
    <property type="entry name" value="MFS general substrate transporter"/>
    <property type="match status" value="1"/>
</dbReference>
<keyword evidence="2" id="KW-0472">Membrane</keyword>
<gene>
    <name evidence="3" type="ORF">EGW08_013810</name>
</gene>
<keyword evidence="4" id="KW-1185">Reference proteome</keyword>
<keyword evidence="2" id="KW-1133">Transmembrane helix</keyword>
<name>A0A3S1B2N2_ELYCH</name>
<dbReference type="EMBL" id="RQTK01000510">
    <property type="protein sequence ID" value="RUS78436.1"/>
    <property type="molecule type" value="Genomic_DNA"/>
</dbReference>
<dbReference type="InterPro" id="IPR036259">
    <property type="entry name" value="MFS_trans_sf"/>
</dbReference>
<feature type="region of interest" description="Disordered" evidence="1">
    <location>
        <begin position="295"/>
        <end position="321"/>
    </location>
</feature>
<sequence>MGVDGSFRLFRYPCVRGWRSKISGCVDCGNPRSVRRHVRYRVGLVQGLIVTLMMGLGLATNLLAARFTCRAMVFLGGLLACAGFILTAFANRFWMVYLTYSVTTGIGFALSYTPSIVFVGSHFKERRSLANGISLSGSGVGSFALPNLMRLMLKEYGLSGCCLLMGGITLHVCIFGLLFRPHTNYRKKTLNTVTRTVTLVALASSTGSMIFTEELLGRVVLEVPRGDSTDIKASKKDVEDCKDLIEIKNTQNNHTSDTFQNSIQTRYTKKQYDPYGEKLNAEETFLQVSTNGSHQKSHLASSNHLKDIGRPNDADQPSSPKSKHGAFDWSLLTNPVMLLYILFSLFINVGYPNIFFMIPAHAENEGEDRDTSALLMSFIGLTDLAGRLFIGWFSDLKLIERRYLLVSCAFMSGLLSLFVPAIKSFGGLAAYTIMYGFCAGSYIT</sequence>
<dbReference type="Proteomes" id="UP000271974">
    <property type="component" value="Unassembled WGS sequence"/>
</dbReference>
<organism evidence="3 4">
    <name type="scientific">Elysia chlorotica</name>
    <name type="common">Eastern emerald elysia</name>
    <name type="synonym">Sea slug</name>
    <dbReference type="NCBI Taxonomy" id="188477"/>
    <lineage>
        <taxon>Eukaryota</taxon>
        <taxon>Metazoa</taxon>
        <taxon>Spiralia</taxon>
        <taxon>Lophotrochozoa</taxon>
        <taxon>Mollusca</taxon>
        <taxon>Gastropoda</taxon>
        <taxon>Heterobranchia</taxon>
        <taxon>Euthyneura</taxon>
        <taxon>Panpulmonata</taxon>
        <taxon>Sacoglossa</taxon>
        <taxon>Placobranchoidea</taxon>
        <taxon>Plakobranchidae</taxon>
        <taxon>Elysia</taxon>
    </lineage>
</organism>
<evidence type="ECO:0000256" key="1">
    <source>
        <dbReference type="SAM" id="MobiDB-lite"/>
    </source>
</evidence>
<feature type="compositionally biased region" description="Basic and acidic residues" evidence="1">
    <location>
        <begin position="304"/>
        <end position="313"/>
    </location>
</feature>
<feature type="transmembrane region" description="Helical" evidence="2">
    <location>
        <begin position="402"/>
        <end position="419"/>
    </location>
</feature>
<dbReference type="InterPro" id="IPR050327">
    <property type="entry name" value="Proton-linked_MCT"/>
</dbReference>
<dbReference type="OrthoDB" id="6509908at2759"/>
<feature type="non-terminal residue" evidence="3">
    <location>
        <position position="444"/>
    </location>
</feature>
<evidence type="ECO:0008006" key="5">
    <source>
        <dbReference type="Google" id="ProtNLM"/>
    </source>
</evidence>
<dbReference type="Pfam" id="PF07690">
    <property type="entry name" value="MFS_1"/>
    <property type="match status" value="1"/>
</dbReference>
<dbReference type="InterPro" id="IPR011701">
    <property type="entry name" value="MFS"/>
</dbReference>
<feature type="transmembrane region" description="Helical" evidence="2">
    <location>
        <begin position="71"/>
        <end position="90"/>
    </location>
</feature>
<reference evidence="3 4" key="1">
    <citation type="submission" date="2019-01" db="EMBL/GenBank/DDBJ databases">
        <title>A draft genome assembly of the solar-powered sea slug Elysia chlorotica.</title>
        <authorList>
            <person name="Cai H."/>
            <person name="Li Q."/>
            <person name="Fang X."/>
            <person name="Li J."/>
            <person name="Curtis N.E."/>
            <person name="Altenburger A."/>
            <person name="Shibata T."/>
            <person name="Feng M."/>
            <person name="Maeda T."/>
            <person name="Schwartz J.A."/>
            <person name="Shigenobu S."/>
            <person name="Lundholm N."/>
            <person name="Nishiyama T."/>
            <person name="Yang H."/>
            <person name="Hasebe M."/>
            <person name="Li S."/>
            <person name="Pierce S.K."/>
            <person name="Wang J."/>
        </authorList>
    </citation>
    <scope>NUCLEOTIDE SEQUENCE [LARGE SCALE GENOMIC DNA]</scope>
    <source>
        <strain evidence="3">EC2010</strain>
        <tissue evidence="3">Whole organism of an adult</tissue>
    </source>
</reference>
<feature type="transmembrane region" description="Helical" evidence="2">
    <location>
        <begin position="156"/>
        <end position="179"/>
    </location>
</feature>
<feature type="transmembrane region" description="Helical" evidence="2">
    <location>
        <begin position="371"/>
        <end position="390"/>
    </location>
</feature>
<evidence type="ECO:0000256" key="2">
    <source>
        <dbReference type="SAM" id="Phobius"/>
    </source>
</evidence>
<protein>
    <recommendedName>
        <fullName evidence="5">Major facilitator superfamily (MFS) profile domain-containing protein</fullName>
    </recommendedName>
</protein>
<feature type="transmembrane region" description="Helical" evidence="2">
    <location>
        <begin position="331"/>
        <end position="351"/>
    </location>
</feature>
<dbReference type="Gene3D" id="1.20.1250.20">
    <property type="entry name" value="MFS general substrate transporter like domains"/>
    <property type="match status" value="2"/>
</dbReference>
<comment type="caution">
    <text evidence="3">The sequence shown here is derived from an EMBL/GenBank/DDBJ whole genome shotgun (WGS) entry which is preliminary data.</text>
</comment>
<evidence type="ECO:0000313" key="4">
    <source>
        <dbReference type="Proteomes" id="UP000271974"/>
    </source>
</evidence>